<keyword evidence="5" id="KW-1185">Reference proteome</keyword>
<dbReference type="RefSeq" id="WP_088919056.1">
    <property type="nucleotide sequence ID" value="NZ_CP018632.1"/>
</dbReference>
<feature type="domain" description="Fibronectin type-III" evidence="3">
    <location>
        <begin position="38"/>
        <end position="127"/>
    </location>
</feature>
<dbReference type="PROSITE" id="PS50853">
    <property type="entry name" value="FN3"/>
    <property type="match status" value="2"/>
</dbReference>
<accession>A0A2Z2NW58</accession>
<dbReference type="AlphaFoldDB" id="A0A2Z2NW58"/>
<dbReference type="EMBL" id="CP018632">
    <property type="protein sequence ID" value="ASJ73948.1"/>
    <property type="molecule type" value="Genomic_DNA"/>
</dbReference>
<dbReference type="OrthoDB" id="6845000at2"/>
<evidence type="ECO:0000259" key="3">
    <source>
        <dbReference type="PROSITE" id="PS50853"/>
    </source>
</evidence>
<evidence type="ECO:0000256" key="2">
    <source>
        <dbReference type="SAM" id="SignalP"/>
    </source>
</evidence>
<dbReference type="KEGG" id="gai:IMCC3135_19345"/>
<reference evidence="4 5" key="1">
    <citation type="submission" date="2016-12" db="EMBL/GenBank/DDBJ databases">
        <authorList>
            <person name="Song W.-J."/>
            <person name="Kurnit D.M."/>
        </authorList>
    </citation>
    <scope>NUCLEOTIDE SEQUENCE [LARGE SCALE GENOMIC DNA]</scope>
    <source>
        <strain evidence="4 5">IMCC3135</strain>
    </source>
</reference>
<keyword evidence="2" id="KW-0732">Signal</keyword>
<feature type="signal peptide" evidence="2">
    <location>
        <begin position="1"/>
        <end position="33"/>
    </location>
</feature>
<dbReference type="PANTHER" id="PTHR40050:SF1">
    <property type="entry name" value="INNER SPORE COAT PROTEIN H"/>
    <property type="match status" value="1"/>
</dbReference>
<dbReference type="Pfam" id="PF08757">
    <property type="entry name" value="CotH"/>
    <property type="match status" value="1"/>
</dbReference>
<evidence type="ECO:0000256" key="1">
    <source>
        <dbReference type="SAM" id="MobiDB-lite"/>
    </source>
</evidence>
<gene>
    <name evidence="4" type="primary">chiA1_2</name>
    <name evidence="4" type="ORF">IMCC3135_19345</name>
</gene>
<dbReference type="InterPro" id="IPR014867">
    <property type="entry name" value="Spore_coat_CotH_CotH2/3/7"/>
</dbReference>
<dbReference type="CDD" id="cd00063">
    <property type="entry name" value="FN3"/>
    <property type="match status" value="2"/>
</dbReference>
<dbReference type="SMART" id="SM00060">
    <property type="entry name" value="FN3"/>
    <property type="match status" value="3"/>
</dbReference>
<feature type="chain" id="PRO_5016251087" evidence="2">
    <location>
        <begin position="34"/>
        <end position="762"/>
    </location>
</feature>
<dbReference type="PANTHER" id="PTHR40050">
    <property type="entry name" value="INNER SPORE COAT PROTEIN H"/>
    <property type="match status" value="1"/>
</dbReference>
<proteinExistence type="predicted"/>
<feature type="region of interest" description="Disordered" evidence="1">
    <location>
        <begin position="301"/>
        <end position="325"/>
    </location>
</feature>
<dbReference type="InterPro" id="IPR036116">
    <property type="entry name" value="FN3_sf"/>
</dbReference>
<dbReference type="Proteomes" id="UP000250079">
    <property type="component" value="Chromosome"/>
</dbReference>
<feature type="region of interest" description="Disordered" evidence="1">
    <location>
        <begin position="120"/>
        <end position="144"/>
    </location>
</feature>
<sequence length="762" mass="85530">MLHFNLYKVLTSRYPRVLTVGLLSLNISSSAFAADPSQPGNFRYQVYSNTAAELFWNRPSDDLIVTSYEIAINGAVVINRDALSYFTDSLVAGTVYEFSVTALDNEGNRSIPATISFIGGDREIPDDDNPEQPPTNNAVPAPGNLQANVYSPSAFEVFWDRVNDAELSYEVSLDGHQITTTNGTSWYIEGLQSAQRHIVDVVALDAAGNQSAVSSVTVKTRDRGPDTVFSPDASDITDLDSYYDQDGYGTVDVVRVDVRTNTVPGVCTIDDQSGCTLADVIADVNPDDEFDAEIAVHIQANDFPNDGSNSNASLRQRGGSSRGWPQKSFRIKLENDDELWRNEDRLQLNKNPFDTSRIRSKLAFDLMREIPNLPSLRTQFVNLWIDDGQGPEDNGLYTHVEYAGKEYLINRDKNKDDNLYKIEFFDFSRSDLKAIQVDENGEPIDKDLFESVLDIKRGDDHRNVVAMVAAINDPEQSFDAILDKYFNKNNVLTWITVNLLLHQTDAITHNFYLYNPVDSEKIYFLPWDYDGTFHPEPVLTNSYANEELQKRLYSGYARGINSDFISRYYRQPGIHEKILAAADELRETYLTDSNISERADRYAQIVGPYLSRSPDVDSTSYDPFRTQDFASSVSGIHDALRNAFDIPMPPTLLNPITRADELVFAWLPAYDVTRRNVLSYELQISTSLGFEADNIVVNIEGIPDATEIVEYALDISALPSGKLYYRVTARGDTDPQGVWQIATNTLNLNGTTWYGVLEFETP</sequence>
<feature type="domain" description="Fibronectin type-III" evidence="3">
    <location>
        <begin position="141"/>
        <end position="223"/>
    </location>
</feature>
<protein>
    <submittedName>
        <fullName evidence="4">Chitinase A1</fullName>
        <ecNumber evidence="4">3.2.1.14</ecNumber>
    </submittedName>
</protein>
<keyword evidence="4" id="KW-0326">Glycosidase</keyword>
<dbReference type="SUPFAM" id="SSF49265">
    <property type="entry name" value="Fibronectin type III"/>
    <property type="match status" value="1"/>
</dbReference>
<dbReference type="GO" id="GO:0008843">
    <property type="term" value="F:endochitinase activity"/>
    <property type="evidence" value="ECO:0007669"/>
    <property type="project" value="UniProtKB-EC"/>
</dbReference>
<name>A0A2Z2NW58_9GAMM</name>
<evidence type="ECO:0000313" key="5">
    <source>
        <dbReference type="Proteomes" id="UP000250079"/>
    </source>
</evidence>
<evidence type="ECO:0000313" key="4">
    <source>
        <dbReference type="EMBL" id="ASJ73948.1"/>
    </source>
</evidence>
<dbReference type="EC" id="3.2.1.14" evidence="4"/>
<dbReference type="InterPro" id="IPR003961">
    <property type="entry name" value="FN3_dom"/>
</dbReference>
<dbReference type="InterPro" id="IPR013783">
    <property type="entry name" value="Ig-like_fold"/>
</dbReference>
<keyword evidence="4" id="KW-0378">Hydrolase</keyword>
<organism evidence="4 5">
    <name type="scientific">Granulosicoccus antarcticus IMCC3135</name>
    <dbReference type="NCBI Taxonomy" id="1192854"/>
    <lineage>
        <taxon>Bacteria</taxon>
        <taxon>Pseudomonadati</taxon>
        <taxon>Pseudomonadota</taxon>
        <taxon>Gammaproteobacteria</taxon>
        <taxon>Chromatiales</taxon>
        <taxon>Granulosicoccaceae</taxon>
        <taxon>Granulosicoccus</taxon>
    </lineage>
</organism>
<dbReference type="Gene3D" id="2.60.40.10">
    <property type="entry name" value="Immunoglobulins"/>
    <property type="match status" value="3"/>
</dbReference>